<dbReference type="AlphaFoldDB" id="A0A1T4N5Z9"/>
<evidence type="ECO:0000256" key="1">
    <source>
        <dbReference type="ARBA" id="ARBA00003469"/>
    </source>
</evidence>
<evidence type="ECO:0000256" key="4">
    <source>
        <dbReference type="ARBA" id="ARBA00011738"/>
    </source>
</evidence>
<comment type="function">
    <text evidence="1">Responsible for the formation of the pyrimidine heterocycle in the thiamine biosynthesis pathway. Catalyzes the formation of hydroxymethylpyrimidine phosphate (HMP-P) from histidine and pyridoxal phosphate (PLP). The protein uses PLP and the active site histidine to form HMP-P, generating an inactive enzyme. The enzyme can only undergo a single turnover, which suggests it is a suicide enzyme.</text>
</comment>
<dbReference type="GO" id="GO:0009228">
    <property type="term" value="P:thiamine biosynthetic process"/>
    <property type="evidence" value="ECO:0007669"/>
    <property type="project" value="UniProtKB-KW"/>
</dbReference>
<dbReference type="Proteomes" id="UP000190092">
    <property type="component" value="Unassembled WGS sequence"/>
</dbReference>
<dbReference type="STRING" id="225324.SAMN02745126_02129"/>
<dbReference type="PANTHER" id="PTHR31528">
    <property type="entry name" value="4-AMINO-5-HYDROXYMETHYL-2-METHYLPYRIMIDINE PHOSPHATE SYNTHASE THI11-RELATED"/>
    <property type="match status" value="1"/>
</dbReference>
<evidence type="ECO:0000256" key="3">
    <source>
        <dbReference type="ARBA" id="ARBA00009406"/>
    </source>
</evidence>
<evidence type="ECO:0000313" key="15">
    <source>
        <dbReference type="Proteomes" id="UP000190092"/>
    </source>
</evidence>
<keyword evidence="8" id="KW-0784">Thiamine biosynthesis</keyword>
<dbReference type="OrthoDB" id="9815602at2"/>
<feature type="signal peptide" evidence="12">
    <location>
        <begin position="1"/>
        <end position="26"/>
    </location>
</feature>
<dbReference type="InterPro" id="IPR015168">
    <property type="entry name" value="SsuA/THI5"/>
</dbReference>
<dbReference type="RefSeq" id="WP_085933845.1">
    <property type="nucleotide sequence ID" value="NZ_FUWJ01000002.1"/>
</dbReference>
<organism evidence="14 15">
    <name type="scientific">Enhydrobacter aerosaccus</name>
    <dbReference type="NCBI Taxonomy" id="225324"/>
    <lineage>
        <taxon>Bacteria</taxon>
        <taxon>Pseudomonadati</taxon>
        <taxon>Pseudomonadota</taxon>
        <taxon>Alphaproteobacteria</taxon>
        <taxon>Hyphomicrobiales</taxon>
        <taxon>Enhydrobacter</taxon>
    </lineage>
</organism>
<proteinExistence type="inferred from homology"/>
<evidence type="ECO:0000256" key="10">
    <source>
        <dbReference type="ARBA" id="ARBA00033171"/>
    </source>
</evidence>
<comment type="similarity">
    <text evidence="3">Belongs to the NMT1/THI5 family.</text>
</comment>
<dbReference type="GO" id="GO:0016740">
    <property type="term" value="F:transferase activity"/>
    <property type="evidence" value="ECO:0007669"/>
    <property type="project" value="UniProtKB-KW"/>
</dbReference>
<dbReference type="Pfam" id="PF09084">
    <property type="entry name" value="NMT1"/>
    <property type="match status" value="1"/>
</dbReference>
<evidence type="ECO:0000256" key="9">
    <source>
        <dbReference type="ARBA" id="ARBA00023004"/>
    </source>
</evidence>
<keyword evidence="5" id="KW-0808">Transferase</keyword>
<evidence type="ECO:0000259" key="13">
    <source>
        <dbReference type="Pfam" id="PF09084"/>
    </source>
</evidence>
<dbReference type="SUPFAM" id="SSF53850">
    <property type="entry name" value="Periplasmic binding protein-like II"/>
    <property type="match status" value="1"/>
</dbReference>
<evidence type="ECO:0000256" key="2">
    <source>
        <dbReference type="ARBA" id="ARBA00004948"/>
    </source>
</evidence>
<keyword evidence="9" id="KW-0408">Iron</keyword>
<evidence type="ECO:0000256" key="8">
    <source>
        <dbReference type="ARBA" id="ARBA00022977"/>
    </source>
</evidence>
<keyword evidence="15" id="KW-1185">Reference proteome</keyword>
<dbReference type="Gene3D" id="3.40.190.10">
    <property type="entry name" value="Periplasmic binding protein-like II"/>
    <property type="match status" value="2"/>
</dbReference>
<evidence type="ECO:0000256" key="6">
    <source>
        <dbReference type="ARBA" id="ARBA00022723"/>
    </source>
</evidence>
<sequence length="327" mass="35031">MRKLLWVTAVSAALAVVGLQPGSASAQEKLSVRLDFSPWGVQAAMHLAKNAGWFKEAGLDVDIQDGRGSGNTIQLVNAGQADVGQVQVGLLGAARGQGAALRSIAVFERKTDLCVLVDRDAPLNRVADLKGKTLVVFAASPWAPLIDSYLKSGGLTRADVKVDFVDPAALWGTYIAKRADGLLSTANSALPIAEASRPSKCLSAADAGISYPSYGLVARDDTIEKKGAALRKLIQIEQRAWERLRTNPDDGVKAMIAERPDAKLDPKVLREQIKLTLDYFDTPATKGKPIGWQAKEDWEAALKSLEAAGVVKPGWKADDYFTNALLQ</sequence>
<keyword evidence="6" id="KW-0479">Metal-binding</keyword>
<feature type="domain" description="SsuA/THI5-like" evidence="13">
    <location>
        <begin position="44"/>
        <end position="249"/>
    </location>
</feature>
<name>A0A1T4N5Z9_9HYPH</name>
<accession>A0A1T4N5Z9</accession>
<feature type="chain" id="PRO_5012504517" description="Thiamine pyrimidine synthase" evidence="12">
    <location>
        <begin position="27"/>
        <end position="327"/>
    </location>
</feature>
<comment type="subunit">
    <text evidence="4">Homodimer.</text>
</comment>
<comment type="catalytic activity">
    <reaction evidence="11">
        <text>N(6)-(pyridoxal phosphate)-L-lysyl-[4-amino-5-hydroxymethyl-2-methylpyrimidine phosphate synthase] + L-histidyl-[4-amino-5-hydroxymethyl-2-methylpyrimidine phosphate synthase] + 2 Fe(3+) + 4 H2O = L-lysyl-[4-amino-5-hydroxymethyl-2-methylpyrimidine phosphate synthase] + (2S)-2-amino-5-hydroxy-4-oxopentanoyl-[4-amino-5-hydroxymethyl-2-methylpyrimidine phosphate synthase] + 4-amino-2-methyl-5-(phosphooxymethyl)pyrimidine + 3-oxopropanoate + 2 Fe(2+) + 2 H(+)</text>
        <dbReference type="Rhea" id="RHEA:65756"/>
        <dbReference type="Rhea" id="RHEA-COMP:16892"/>
        <dbReference type="Rhea" id="RHEA-COMP:16893"/>
        <dbReference type="Rhea" id="RHEA-COMP:16894"/>
        <dbReference type="Rhea" id="RHEA-COMP:16895"/>
        <dbReference type="ChEBI" id="CHEBI:15377"/>
        <dbReference type="ChEBI" id="CHEBI:15378"/>
        <dbReference type="ChEBI" id="CHEBI:29033"/>
        <dbReference type="ChEBI" id="CHEBI:29034"/>
        <dbReference type="ChEBI" id="CHEBI:29969"/>
        <dbReference type="ChEBI" id="CHEBI:29979"/>
        <dbReference type="ChEBI" id="CHEBI:33190"/>
        <dbReference type="ChEBI" id="CHEBI:58354"/>
        <dbReference type="ChEBI" id="CHEBI:143915"/>
        <dbReference type="ChEBI" id="CHEBI:157692"/>
    </reaction>
    <physiologicalReaction direction="left-to-right" evidence="11">
        <dbReference type="Rhea" id="RHEA:65757"/>
    </physiologicalReaction>
</comment>
<keyword evidence="7" id="KW-0663">Pyridoxal phosphate</keyword>
<keyword evidence="12" id="KW-0732">Signal</keyword>
<dbReference type="EMBL" id="FUWJ01000002">
    <property type="protein sequence ID" value="SJZ74730.1"/>
    <property type="molecule type" value="Genomic_DNA"/>
</dbReference>
<evidence type="ECO:0000256" key="5">
    <source>
        <dbReference type="ARBA" id="ARBA00022679"/>
    </source>
</evidence>
<evidence type="ECO:0000256" key="7">
    <source>
        <dbReference type="ARBA" id="ARBA00022898"/>
    </source>
</evidence>
<comment type="pathway">
    <text evidence="2">Cofactor biosynthesis; thiamine diphosphate biosynthesis.</text>
</comment>
<evidence type="ECO:0000313" key="14">
    <source>
        <dbReference type="EMBL" id="SJZ74730.1"/>
    </source>
</evidence>
<dbReference type="PANTHER" id="PTHR31528:SF1">
    <property type="entry name" value="4-AMINO-5-HYDROXYMETHYL-2-METHYLPYRIMIDINE PHOSPHATE SYNTHASE THI11-RELATED"/>
    <property type="match status" value="1"/>
</dbReference>
<dbReference type="InterPro" id="IPR027939">
    <property type="entry name" value="NMT1/THI5"/>
</dbReference>
<evidence type="ECO:0000256" key="11">
    <source>
        <dbReference type="ARBA" id="ARBA00048179"/>
    </source>
</evidence>
<gene>
    <name evidence="14" type="ORF">SAMN02745126_02129</name>
</gene>
<dbReference type="GO" id="GO:0046872">
    <property type="term" value="F:metal ion binding"/>
    <property type="evidence" value="ECO:0007669"/>
    <property type="project" value="UniProtKB-KW"/>
</dbReference>
<protein>
    <recommendedName>
        <fullName evidence="10">Thiamine pyrimidine synthase</fullName>
    </recommendedName>
</protein>
<evidence type="ECO:0000256" key="12">
    <source>
        <dbReference type="SAM" id="SignalP"/>
    </source>
</evidence>
<reference evidence="15" key="1">
    <citation type="submission" date="2017-02" db="EMBL/GenBank/DDBJ databases">
        <authorList>
            <person name="Varghese N."/>
            <person name="Submissions S."/>
        </authorList>
    </citation>
    <scope>NUCLEOTIDE SEQUENCE [LARGE SCALE GENOMIC DNA]</scope>
    <source>
        <strain evidence="15">ATCC 27094</strain>
    </source>
</reference>